<feature type="non-terminal residue" evidence="2">
    <location>
        <position position="1"/>
    </location>
</feature>
<dbReference type="EMBL" id="CAJVCH010113831">
    <property type="protein sequence ID" value="CAG7724778.1"/>
    <property type="molecule type" value="Genomic_DNA"/>
</dbReference>
<name>A0A8J2JVJ0_9HEXA</name>
<gene>
    <name evidence="2" type="ORF">AFUS01_LOCUS13778</name>
</gene>
<evidence type="ECO:0000313" key="3">
    <source>
        <dbReference type="Proteomes" id="UP000708208"/>
    </source>
</evidence>
<dbReference type="Proteomes" id="UP000708208">
    <property type="component" value="Unassembled WGS sequence"/>
</dbReference>
<evidence type="ECO:0000256" key="1">
    <source>
        <dbReference type="SAM" id="MobiDB-lite"/>
    </source>
</evidence>
<evidence type="ECO:0000313" key="2">
    <source>
        <dbReference type="EMBL" id="CAG7724778.1"/>
    </source>
</evidence>
<accession>A0A8J2JVJ0</accession>
<protein>
    <submittedName>
        <fullName evidence="2">Uncharacterized protein</fullName>
    </submittedName>
</protein>
<organism evidence="2 3">
    <name type="scientific">Allacma fusca</name>
    <dbReference type="NCBI Taxonomy" id="39272"/>
    <lineage>
        <taxon>Eukaryota</taxon>
        <taxon>Metazoa</taxon>
        <taxon>Ecdysozoa</taxon>
        <taxon>Arthropoda</taxon>
        <taxon>Hexapoda</taxon>
        <taxon>Collembola</taxon>
        <taxon>Symphypleona</taxon>
        <taxon>Sminthuridae</taxon>
        <taxon>Allacma</taxon>
    </lineage>
</organism>
<proteinExistence type="predicted"/>
<feature type="region of interest" description="Disordered" evidence="1">
    <location>
        <begin position="1"/>
        <end position="22"/>
    </location>
</feature>
<sequence length="65" mass="7671">TSKNGKLRATSKDRCLELGSHSKPPTVANLELKKQEDFQRLEKKRMQGIKKKELYLQQKQDMQRK</sequence>
<reference evidence="2" key="1">
    <citation type="submission" date="2021-06" db="EMBL/GenBank/DDBJ databases">
        <authorList>
            <person name="Hodson N. C."/>
            <person name="Mongue J. A."/>
            <person name="Jaron S. K."/>
        </authorList>
    </citation>
    <scope>NUCLEOTIDE SEQUENCE</scope>
</reference>
<keyword evidence="3" id="KW-1185">Reference proteome</keyword>
<comment type="caution">
    <text evidence="2">The sequence shown here is derived from an EMBL/GenBank/DDBJ whole genome shotgun (WGS) entry which is preliminary data.</text>
</comment>
<dbReference type="AlphaFoldDB" id="A0A8J2JVJ0"/>